<evidence type="ECO:0000313" key="3">
    <source>
        <dbReference type="Proteomes" id="UP000016931"/>
    </source>
</evidence>
<dbReference type="eggNOG" id="ENOG502RVAB">
    <property type="taxonomic scope" value="Eukaryota"/>
</dbReference>
<dbReference type="EMBL" id="KB456264">
    <property type="protein sequence ID" value="EMF12957.1"/>
    <property type="molecule type" value="Genomic_DNA"/>
</dbReference>
<dbReference type="InterPro" id="IPR011009">
    <property type="entry name" value="Kinase-like_dom_sf"/>
</dbReference>
<name>M3AZL7_SPHMS</name>
<dbReference type="OMA" id="VWDARIR"/>
<dbReference type="InterPro" id="IPR002575">
    <property type="entry name" value="Aminoglycoside_PTrfase"/>
</dbReference>
<dbReference type="PANTHER" id="PTHR21310:SF15">
    <property type="entry name" value="AMINOGLYCOSIDE PHOSPHOTRANSFERASE DOMAIN-CONTAINING PROTEIN"/>
    <property type="match status" value="1"/>
</dbReference>
<dbReference type="GeneID" id="27906888"/>
<dbReference type="Pfam" id="PF01636">
    <property type="entry name" value="APH"/>
    <property type="match status" value="1"/>
</dbReference>
<dbReference type="PANTHER" id="PTHR21310">
    <property type="entry name" value="AMINOGLYCOSIDE PHOSPHOTRANSFERASE-RELATED-RELATED"/>
    <property type="match status" value="1"/>
</dbReference>
<evidence type="ECO:0000259" key="1">
    <source>
        <dbReference type="Pfam" id="PF01636"/>
    </source>
</evidence>
<protein>
    <recommendedName>
        <fullName evidence="1">Aminoglycoside phosphotransferase domain-containing protein</fullName>
    </recommendedName>
</protein>
<gene>
    <name evidence="2" type="ORF">SEPMUDRAFT_66516</name>
</gene>
<dbReference type="SUPFAM" id="SSF118310">
    <property type="entry name" value="AN1-like Zinc finger"/>
    <property type="match status" value="1"/>
</dbReference>
<dbReference type="STRING" id="692275.M3AZL7"/>
<keyword evidence="3" id="KW-1185">Reference proteome</keyword>
<feature type="domain" description="Aminoglycoside phosphotransferase" evidence="1">
    <location>
        <begin position="150"/>
        <end position="343"/>
    </location>
</feature>
<reference evidence="2 3" key="1">
    <citation type="journal article" date="2012" name="PLoS Pathog.">
        <title>Diverse lifestyles and strategies of plant pathogenesis encoded in the genomes of eighteen Dothideomycetes fungi.</title>
        <authorList>
            <person name="Ohm R.A."/>
            <person name="Feau N."/>
            <person name="Henrissat B."/>
            <person name="Schoch C.L."/>
            <person name="Horwitz B.A."/>
            <person name="Barry K.W."/>
            <person name="Condon B.J."/>
            <person name="Copeland A.C."/>
            <person name="Dhillon B."/>
            <person name="Glaser F."/>
            <person name="Hesse C.N."/>
            <person name="Kosti I."/>
            <person name="LaButti K."/>
            <person name="Lindquist E.A."/>
            <person name="Lucas S."/>
            <person name="Salamov A.A."/>
            <person name="Bradshaw R.E."/>
            <person name="Ciuffetti L."/>
            <person name="Hamelin R.C."/>
            <person name="Kema G.H.J."/>
            <person name="Lawrence C."/>
            <person name="Scott J.A."/>
            <person name="Spatafora J.W."/>
            <person name="Turgeon B.G."/>
            <person name="de Wit P.J.G.M."/>
            <person name="Zhong S."/>
            <person name="Goodwin S.B."/>
            <person name="Grigoriev I.V."/>
        </authorList>
    </citation>
    <scope>NUCLEOTIDE SEQUENCE [LARGE SCALE GENOMIC DNA]</scope>
    <source>
        <strain evidence="2 3">SO2202</strain>
    </source>
</reference>
<dbReference type="AlphaFoldDB" id="M3AZL7"/>
<organism evidence="2 3">
    <name type="scientific">Sphaerulina musiva (strain SO2202)</name>
    <name type="common">Poplar stem canker fungus</name>
    <name type="synonym">Septoria musiva</name>
    <dbReference type="NCBI Taxonomy" id="692275"/>
    <lineage>
        <taxon>Eukaryota</taxon>
        <taxon>Fungi</taxon>
        <taxon>Dikarya</taxon>
        <taxon>Ascomycota</taxon>
        <taxon>Pezizomycotina</taxon>
        <taxon>Dothideomycetes</taxon>
        <taxon>Dothideomycetidae</taxon>
        <taxon>Mycosphaerellales</taxon>
        <taxon>Mycosphaerellaceae</taxon>
        <taxon>Sphaerulina</taxon>
    </lineage>
</organism>
<proteinExistence type="predicted"/>
<dbReference type="InterPro" id="IPR051678">
    <property type="entry name" value="AGP_Transferase"/>
</dbReference>
<dbReference type="InterPro" id="IPR035896">
    <property type="entry name" value="AN1-like_Znf"/>
</dbReference>
<dbReference type="RefSeq" id="XP_016761078.1">
    <property type="nucleotide sequence ID" value="XM_016909751.1"/>
</dbReference>
<dbReference type="Proteomes" id="UP000016931">
    <property type="component" value="Unassembled WGS sequence"/>
</dbReference>
<dbReference type="OrthoDB" id="5327538at2759"/>
<evidence type="ECO:0000313" key="2">
    <source>
        <dbReference type="EMBL" id="EMF12957.1"/>
    </source>
</evidence>
<dbReference type="HOGENOM" id="CLU_043196_0_0_1"/>
<sequence>MPLRTCDFEGCSAPAERDIGSCMICSSHRCVKHIAPEFHSCPSQNLDSEAFFPAYNLAQEKHLRTQLAKVDFAALKAIASRLRNDIPCTLPALPPDANSPQIDLKIVMEQMGGQNCHLDIHFADGIVWIARLRLEDPTLPPLETQRIIFDSEVALVQFLREKTQLPVPQIFYHASYEQSGIGTPCVLMQKLAGKPLDWNGATAQQRSKVMEQLVDVFLELEKYPFSSMGSLAAATSSGAGIGSYAQPHLFRTPSQSLGPFTSLGDALRSFVEHEMEMISQGEICTHAVDHYLTHLWRLDQIPNLIKNATHGSSFYIKHCDDKGDHILVDDNFNITGIIDWEWASTECAQLAFSAPCMMWPVAEFYDGSNILSTEEREFAAMFQQRGREDLARIVLEGRKYQRFLFFLGGSVSADREEFEALFQGLRRAVEGDGIGSYADWRRDAIARESQGQNPILAELLQKEREQKSGR</sequence>
<accession>M3AZL7</accession>
<dbReference type="SUPFAM" id="SSF56112">
    <property type="entry name" value="Protein kinase-like (PK-like)"/>
    <property type="match status" value="1"/>
</dbReference>